<dbReference type="Pfam" id="PF00096">
    <property type="entry name" value="zf-C2H2"/>
    <property type="match status" value="5"/>
</dbReference>
<evidence type="ECO:0000256" key="11">
    <source>
        <dbReference type="PROSITE-ProRule" id="PRU00309"/>
    </source>
</evidence>
<dbReference type="AlphaFoldDB" id="A0A2G9RXH7"/>
<proteinExistence type="predicted"/>
<dbReference type="Pfam" id="PF01352">
    <property type="entry name" value="KRAB"/>
    <property type="match status" value="1"/>
</dbReference>
<keyword evidence="2" id="KW-0479">Metal-binding</keyword>
<evidence type="ECO:0000256" key="3">
    <source>
        <dbReference type="ARBA" id="ARBA00022737"/>
    </source>
</evidence>
<sequence length="850" mass="97077">MPGCFVPGCTFSWRKTKLKTILLHIFPRNEKLIRLWLQNMNFQDYEMEYLVPHIAKCVSGKYRVCSDHFTADDYEVRGTGKGRCLKCNAIPTLQMPPALEPSIEELSDHTYYKRQNLIRETSEGEIKSEESSWSPQISESSSHFYGPMSPDPPETEPSSSSEMIFDEMSPNDLESQQMLAEEIELSTSDVLMESLLKMPAKKKKKFSSTKLTMSRGTNTIHFPGQKLKPIQIYRPYANKDKNVQVSIRNNHSSIAVQCDLVSLPPLTLWTKSTPVKKDEQLSSNVKPLLLEFSFCKVDIPEQPSTSQGKMLTEQVVPEEGKTRAALYPGGSVSIPSRSSEVEANETPEMISQDESYLRRIKEEEDYLKETQTGASYRDLMTTIIKMDKDQIDMTERILELTLEIIYLLTGENYSVPKKISGDPLAPSSCLYRTLPITVPPPHCLTTEVTSAKKILEITNKIIELLTGEVPIRCQDVTVYFSMEEWEYLEGHKDLYKDVMMENQPPLTSPDGSSNGNPPERCPRPLYSRDSTQEDHTIPHHHQGEELKDIKIEVKEEEEERLVGYQQSMEEEEMIRKSKQEESSLHIDTNGIYVWNTTETHLTVATDYSEEEKDVTRYSPGVNPITENIYHRPYHLERLMDPSNPEESFHESYTVTPDIHTAERTMDPSNSEESFNYGVHTGESTLSSLVCGNMVLVRHEESNTTMRPYSCSECGKSFLLKGNLLTHQRVHTGERPFSCSECGKCFTQKGVLIRHQKCHTGERPFSCTECGKRFTEKASLQSHKRIHTGERPFSCSECGKCFTQQSILLRHQRIHRVENSFSCSECGKSFSRKGSLVGHQKRHARDRLFTV</sequence>
<evidence type="ECO:0000256" key="8">
    <source>
        <dbReference type="ARBA" id="ARBA00023163"/>
    </source>
</evidence>
<dbReference type="OrthoDB" id="10487467at2759"/>
<feature type="compositionally biased region" description="Basic and acidic residues" evidence="12">
    <location>
        <begin position="121"/>
        <end position="130"/>
    </location>
</feature>
<dbReference type="SMART" id="SM00980">
    <property type="entry name" value="THAP"/>
    <property type="match status" value="1"/>
</dbReference>
<dbReference type="GO" id="GO:0000981">
    <property type="term" value="F:DNA-binding transcription factor activity, RNA polymerase II-specific"/>
    <property type="evidence" value="ECO:0007669"/>
    <property type="project" value="TreeGrafter"/>
</dbReference>
<comment type="subcellular location">
    <subcellularLocation>
        <location evidence="1">Nucleus</location>
    </subcellularLocation>
</comment>
<dbReference type="EMBL" id="KV930905">
    <property type="protein sequence ID" value="PIO31923.1"/>
    <property type="molecule type" value="Genomic_DNA"/>
</dbReference>
<reference evidence="17" key="1">
    <citation type="journal article" date="2017" name="Nat. Commun.">
        <title>The North American bullfrog draft genome provides insight into hormonal regulation of long noncoding RNA.</title>
        <authorList>
            <person name="Hammond S.A."/>
            <person name="Warren R.L."/>
            <person name="Vandervalk B.P."/>
            <person name="Kucuk E."/>
            <person name="Khan H."/>
            <person name="Gibb E.A."/>
            <person name="Pandoh P."/>
            <person name="Kirk H."/>
            <person name="Zhao Y."/>
            <person name="Jones M."/>
            <person name="Mungall A.J."/>
            <person name="Coope R."/>
            <person name="Pleasance S."/>
            <person name="Moore R.A."/>
            <person name="Holt R.A."/>
            <person name="Round J.M."/>
            <person name="Ohora S."/>
            <person name="Walle B.V."/>
            <person name="Veldhoen N."/>
            <person name="Helbing C.C."/>
            <person name="Birol I."/>
        </authorList>
    </citation>
    <scope>NUCLEOTIDE SEQUENCE [LARGE SCALE GENOMIC DNA]</scope>
</reference>
<dbReference type="PROSITE" id="PS00028">
    <property type="entry name" value="ZINC_FINGER_C2H2_1"/>
    <property type="match status" value="5"/>
</dbReference>
<feature type="region of interest" description="Disordered" evidence="12">
    <location>
        <begin position="121"/>
        <end position="164"/>
    </location>
</feature>
<gene>
    <name evidence="16" type="ORF">AB205_0080250</name>
</gene>
<dbReference type="Proteomes" id="UP000228934">
    <property type="component" value="Unassembled WGS sequence"/>
</dbReference>
<feature type="domain" description="THAP-type" evidence="15">
    <location>
        <begin position="1"/>
        <end position="94"/>
    </location>
</feature>
<keyword evidence="7 11" id="KW-0238">DNA-binding</keyword>
<keyword evidence="9" id="KW-0539">Nucleus</keyword>
<dbReference type="SUPFAM" id="SSF109640">
    <property type="entry name" value="KRAB domain (Kruppel-associated box)"/>
    <property type="match status" value="1"/>
</dbReference>
<evidence type="ECO:0000256" key="9">
    <source>
        <dbReference type="ARBA" id="ARBA00023242"/>
    </source>
</evidence>
<dbReference type="SUPFAM" id="SSF57667">
    <property type="entry name" value="beta-beta-alpha zinc fingers"/>
    <property type="match status" value="3"/>
</dbReference>
<feature type="domain" description="C2H2-type" evidence="13">
    <location>
        <begin position="820"/>
        <end position="847"/>
    </location>
</feature>
<dbReference type="GO" id="GO:0000977">
    <property type="term" value="F:RNA polymerase II transcription regulatory region sequence-specific DNA binding"/>
    <property type="evidence" value="ECO:0007669"/>
    <property type="project" value="TreeGrafter"/>
</dbReference>
<evidence type="ECO:0000259" key="14">
    <source>
        <dbReference type="PROSITE" id="PS50805"/>
    </source>
</evidence>
<dbReference type="InterPro" id="IPR013087">
    <property type="entry name" value="Znf_C2H2_type"/>
</dbReference>
<dbReference type="InterPro" id="IPR006612">
    <property type="entry name" value="THAP_Znf"/>
</dbReference>
<feature type="domain" description="C2H2-type" evidence="13">
    <location>
        <begin position="792"/>
        <end position="819"/>
    </location>
</feature>
<keyword evidence="8" id="KW-0804">Transcription</keyword>
<dbReference type="InterPro" id="IPR036051">
    <property type="entry name" value="KRAB_dom_sf"/>
</dbReference>
<accession>A0A2G9RXH7</accession>
<keyword evidence="17" id="KW-1185">Reference proteome</keyword>
<dbReference type="FunFam" id="3.30.160.60:FF:000739">
    <property type="entry name" value="Zgc:171418 protein"/>
    <property type="match status" value="1"/>
</dbReference>
<dbReference type="SUPFAM" id="SSF57716">
    <property type="entry name" value="Glucocorticoid receptor-like (DNA-binding domain)"/>
    <property type="match status" value="1"/>
</dbReference>
<name>A0A2G9RXH7_AQUCT</name>
<feature type="domain" description="C2H2-type" evidence="13">
    <location>
        <begin position="708"/>
        <end position="735"/>
    </location>
</feature>
<feature type="domain" description="KRAB" evidence="14">
    <location>
        <begin position="471"/>
        <end position="559"/>
    </location>
</feature>
<evidence type="ECO:0000256" key="5">
    <source>
        <dbReference type="ARBA" id="ARBA00022833"/>
    </source>
</evidence>
<dbReference type="Gene3D" id="6.10.140.140">
    <property type="match status" value="1"/>
</dbReference>
<keyword evidence="3" id="KW-0677">Repeat</keyword>
<dbReference type="PROSITE" id="PS50950">
    <property type="entry name" value="ZF_THAP"/>
    <property type="match status" value="1"/>
</dbReference>
<evidence type="ECO:0000256" key="1">
    <source>
        <dbReference type="ARBA" id="ARBA00004123"/>
    </source>
</evidence>
<dbReference type="GO" id="GO:0005634">
    <property type="term" value="C:nucleus"/>
    <property type="evidence" value="ECO:0007669"/>
    <property type="project" value="UniProtKB-SubCell"/>
</dbReference>
<evidence type="ECO:0000256" key="7">
    <source>
        <dbReference type="ARBA" id="ARBA00023125"/>
    </source>
</evidence>
<keyword evidence="4 10" id="KW-0863">Zinc-finger</keyword>
<feature type="compositionally biased region" description="Basic and acidic residues" evidence="12">
    <location>
        <begin position="530"/>
        <end position="548"/>
    </location>
</feature>
<evidence type="ECO:0000313" key="16">
    <source>
        <dbReference type="EMBL" id="PIO31923.1"/>
    </source>
</evidence>
<dbReference type="FunFam" id="3.30.160.60:FF:002716">
    <property type="entry name" value="Zinc finger protein 212"/>
    <property type="match status" value="2"/>
</dbReference>
<evidence type="ECO:0000256" key="6">
    <source>
        <dbReference type="ARBA" id="ARBA00023015"/>
    </source>
</evidence>
<evidence type="ECO:0000256" key="12">
    <source>
        <dbReference type="SAM" id="MobiDB-lite"/>
    </source>
</evidence>
<dbReference type="InterPro" id="IPR036236">
    <property type="entry name" value="Znf_C2H2_sf"/>
</dbReference>
<dbReference type="SMART" id="SM00692">
    <property type="entry name" value="DM3"/>
    <property type="match status" value="1"/>
</dbReference>
<dbReference type="PANTHER" id="PTHR24381:SF436">
    <property type="entry name" value="ZINC FINGER PROTEIN 768"/>
    <property type="match status" value="1"/>
</dbReference>
<feature type="region of interest" description="Disordered" evidence="12">
    <location>
        <begin position="501"/>
        <end position="548"/>
    </location>
</feature>
<dbReference type="FunFam" id="3.30.160.60:FF:000358">
    <property type="entry name" value="zinc finger protein 24"/>
    <property type="match status" value="2"/>
</dbReference>
<evidence type="ECO:0000256" key="2">
    <source>
        <dbReference type="ARBA" id="ARBA00022723"/>
    </source>
</evidence>
<protein>
    <submittedName>
        <fullName evidence="16">Uncharacterized protein</fullName>
    </submittedName>
</protein>
<dbReference type="GO" id="GO:0008270">
    <property type="term" value="F:zinc ion binding"/>
    <property type="evidence" value="ECO:0007669"/>
    <property type="project" value="UniProtKB-KW"/>
</dbReference>
<dbReference type="PANTHER" id="PTHR24381">
    <property type="entry name" value="ZINC FINGER PROTEIN"/>
    <property type="match status" value="1"/>
</dbReference>
<evidence type="ECO:0000259" key="13">
    <source>
        <dbReference type="PROSITE" id="PS50157"/>
    </source>
</evidence>
<dbReference type="CDD" id="cd07765">
    <property type="entry name" value="KRAB_A-box"/>
    <property type="match status" value="1"/>
</dbReference>
<dbReference type="SMART" id="SM00355">
    <property type="entry name" value="ZnF_C2H2"/>
    <property type="match status" value="5"/>
</dbReference>
<evidence type="ECO:0000256" key="4">
    <source>
        <dbReference type="ARBA" id="ARBA00022771"/>
    </source>
</evidence>
<keyword evidence="5" id="KW-0862">Zinc</keyword>
<organism evidence="16 17">
    <name type="scientific">Aquarana catesbeiana</name>
    <name type="common">American bullfrog</name>
    <name type="synonym">Rana catesbeiana</name>
    <dbReference type="NCBI Taxonomy" id="8400"/>
    <lineage>
        <taxon>Eukaryota</taxon>
        <taxon>Metazoa</taxon>
        <taxon>Chordata</taxon>
        <taxon>Craniata</taxon>
        <taxon>Vertebrata</taxon>
        <taxon>Euteleostomi</taxon>
        <taxon>Amphibia</taxon>
        <taxon>Batrachia</taxon>
        <taxon>Anura</taxon>
        <taxon>Neobatrachia</taxon>
        <taxon>Ranoidea</taxon>
        <taxon>Ranidae</taxon>
        <taxon>Aquarana</taxon>
    </lineage>
</organism>
<evidence type="ECO:0000313" key="17">
    <source>
        <dbReference type="Proteomes" id="UP000228934"/>
    </source>
</evidence>
<feature type="domain" description="C2H2-type" evidence="13">
    <location>
        <begin position="764"/>
        <end position="791"/>
    </location>
</feature>
<feature type="compositionally biased region" description="Low complexity" evidence="12">
    <location>
        <begin position="131"/>
        <end position="142"/>
    </location>
</feature>
<evidence type="ECO:0000259" key="15">
    <source>
        <dbReference type="PROSITE" id="PS50950"/>
    </source>
</evidence>
<keyword evidence="6" id="KW-0805">Transcription regulation</keyword>
<dbReference type="InterPro" id="IPR001909">
    <property type="entry name" value="KRAB"/>
</dbReference>
<dbReference type="PROSITE" id="PS50157">
    <property type="entry name" value="ZINC_FINGER_C2H2_2"/>
    <property type="match status" value="5"/>
</dbReference>
<evidence type="ECO:0000256" key="10">
    <source>
        <dbReference type="PROSITE-ProRule" id="PRU00042"/>
    </source>
</evidence>
<dbReference type="PROSITE" id="PS50805">
    <property type="entry name" value="KRAB"/>
    <property type="match status" value="1"/>
</dbReference>
<dbReference type="Pfam" id="PF05485">
    <property type="entry name" value="THAP"/>
    <property type="match status" value="1"/>
</dbReference>
<feature type="domain" description="C2H2-type" evidence="13">
    <location>
        <begin position="736"/>
        <end position="763"/>
    </location>
</feature>
<dbReference type="Gene3D" id="3.30.160.60">
    <property type="entry name" value="Classic Zinc Finger"/>
    <property type="match status" value="5"/>
</dbReference>